<feature type="non-terminal residue" evidence="1">
    <location>
        <position position="99"/>
    </location>
</feature>
<proteinExistence type="predicted"/>
<name>A0ABR1MQJ0_9PEZI</name>
<comment type="caution">
    <text evidence="1">The sequence shown here is derived from an EMBL/GenBank/DDBJ whole genome shotgun (WGS) entry which is preliminary data.</text>
</comment>
<organism evidence="1 2">
    <name type="scientific">Phyllosticta citricarpa</name>
    <dbReference type="NCBI Taxonomy" id="55181"/>
    <lineage>
        <taxon>Eukaryota</taxon>
        <taxon>Fungi</taxon>
        <taxon>Dikarya</taxon>
        <taxon>Ascomycota</taxon>
        <taxon>Pezizomycotina</taxon>
        <taxon>Dothideomycetes</taxon>
        <taxon>Dothideomycetes incertae sedis</taxon>
        <taxon>Botryosphaeriales</taxon>
        <taxon>Phyllostictaceae</taxon>
        <taxon>Phyllosticta</taxon>
    </lineage>
</organism>
<evidence type="ECO:0000313" key="2">
    <source>
        <dbReference type="Proteomes" id="UP001365128"/>
    </source>
</evidence>
<evidence type="ECO:0000313" key="1">
    <source>
        <dbReference type="EMBL" id="KAK7553430.1"/>
    </source>
</evidence>
<gene>
    <name evidence="1" type="ORF">IWX46DRAFT_590071</name>
</gene>
<reference evidence="1 2" key="1">
    <citation type="submission" date="2024-04" db="EMBL/GenBank/DDBJ databases">
        <title>Phyllosticta paracitricarpa is synonymous to the EU quarantine fungus P. citricarpa based on phylogenomic analyses.</title>
        <authorList>
            <consortium name="Lawrence Berkeley National Laboratory"/>
            <person name="Van Ingen-Buijs V.A."/>
            <person name="Van Westerhoven A.C."/>
            <person name="Haridas S."/>
            <person name="Skiadas P."/>
            <person name="Martin F."/>
            <person name="Groenewald J.Z."/>
            <person name="Crous P.W."/>
            <person name="Seidl M.F."/>
        </authorList>
    </citation>
    <scope>NUCLEOTIDE SEQUENCE [LARGE SCALE GENOMIC DNA]</scope>
    <source>
        <strain evidence="1 2">CBS 122670</strain>
    </source>
</reference>
<dbReference type="Proteomes" id="UP001365128">
    <property type="component" value="Unassembled WGS sequence"/>
</dbReference>
<accession>A0ABR1MQJ0</accession>
<keyword evidence="2" id="KW-1185">Reference proteome</keyword>
<dbReference type="EMBL" id="JBBPDW010000004">
    <property type="protein sequence ID" value="KAK7553430.1"/>
    <property type="molecule type" value="Genomic_DNA"/>
</dbReference>
<sequence length="99" mass="10298">MRVFLSTCRLAALPTSAYLTYLPTYLPYLAQPTYASPPSSPLAHLLLTSSLRPPPSSTLPSPTAPLGLAPSSSLAAPPLATPSSTFHSLLSLTQPPPLS</sequence>
<protein>
    <submittedName>
        <fullName evidence="1">Uncharacterized protein</fullName>
    </submittedName>
</protein>